<dbReference type="InterPro" id="IPR003439">
    <property type="entry name" value="ABC_transporter-like_ATP-bd"/>
</dbReference>
<keyword evidence="7" id="KW-1185">Reference proteome</keyword>
<proteinExistence type="predicted"/>
<feature type="domain" description="ABC transporter" evidence="5">
    <location>
        <begin position="12"/>
        <end position="53"/>
    </location>
</feature>
<sequence length="266" mass="29305">MCALMRDLEILEHSDQTEIGEKGITLSGGQKQRLALAHAVYSQANIIILDDCLSAIDTHTAKHLYEHCLMGCLIRGRTRILVTHHIGLCLCGAAHVVTMCDGEVIRSGSPADVLRSGMLRDEVTLERKEGEVIEGKIPMLPVMVSKMHKEGSGKLVADETRAEGGVSREVYALYFNTAGGIWFWITVIALFALTQVMVIGQDYWIKVWAAAYRTEVVSLLWMGGDGVNVEVDVDYYLIVYFLIGEFSSIAGLHNPGVKARDGRLLL</sequence>
<gene>
    <name evidence="6" type="ORF">BC938DRAFT_471884</name>
</gene>
<dbReference type="AlphaFoldDB" id="A0A433Q766"/>
<dbReference type="GO" id="GO:0005524">
    <property type="term" value="F:ATP binding"/>
    <property type="evidence" value="ECO:0007669"/>
    <property type="project" value="UniProtKB-KW"/>
</dbReference>
<dbReference type="InterPro" id="IPR027417">
    <property type="entry name" value="P-loop_NTPase"/>
</dbReference>
<feature type="transmembrane region" description="Helical" evidence="4">
    <location>
        <begin position="171"/>
        <end position="193"/>
    </location>
</feature>
<organism evidence="6 7">
    <name type="scientific">Jimgerdemannia flammicorona</name>
    <dbReference type="NCBI Taxonomy" id="994334"/>
    <lineage>
        <taxon>Eukaryota</taxon>
        <taxon>Fungi</taxon>
        <taxon>Fungi incertae sedis</taxon>
        <taxon>Mucoromycota</taxon>
        <taxon>Mucoromycotina</taxon>
        <taxon>Endogonomycetes</taxon>
        <taxon>Endogonales</taxon>
        <taxon>Endogonaceae</taxon>
        <taxon>Jimgerdemannia</taxon>
    </lineage>
</organism>
<feature type="transmembrane region" description="Helical" evidence="4">
    <location>
        <begin position="235"/>
        <end position="253"/>
    </location>
</feature>
<dbReference type="InterPro" id="IPR050173">
    <property type="entry name" value="ABC_transporter_C-like"/>
</dbReference>
<evidence type="ECO:0000313" key="6">
    <source>
        <dbReference type="EMBL" id="RUS25616.1"/>
    </source>
</evidence>
<keyword evidence="4" id="KW-0472">Membrane</keyword>
<dbReference type="Gene3D" id="3.40.50.300">
    <property type="entry name" value="P-loop containing nucleotide triphosphate hydrolases"/>
    <property type="match status" value="1"/>
</dbReference>
<evidence type="ECO:0000259" key="5">
    <source>
        <dbReference type="Pfam" id="PF00005"/>
    </source>
</evidence>
<keyword evidence="1" id="KW-0677">Repeat</keyword>
<evidence type="ECO:0000313" key="7">
    <source>
        <dbReference type="Proteomes" id="UP000274822"/>
    </source>
</evidence>
<evidence type="ECO:0000256" key="3">
    <source>
        <dbReference type="ARBA" id="ARBA00022840"/>
    </source>
</evidence>
<comment type="caution">
    <text evidence="6">The sequence shown here is derived from an EMBL/GenBank/DDBJ whole genome shotgun (WGS) entry which is preliminary data.</text>
</comment>
<dbReference type="GO" id="GO:0000329">
    <property type="term" value="C:fungal-type vacuole membrane"/>
    <property type="evidence" value="ECO:0007669"/>
    <property type="project" value="TreeGrafter"/>
</dbReference>
<keyword evidence="4" id="KW-1133">Transmembrane helix</keyword>
<dbReference type="SUPFAM" id="SSF52540">
    <property type="entry name" value="P-loop containing nucleoside triphosphate hydrolases"/>
    <property type="match status" value="1"/>
</dbReference>
<dbReference type="Pfam" id="PF00005">
    <property type="entry name" value="ABC_tran"/>
    <property type="match status" value="1"/>
</dbReference>
<reference evidence="6 7" key="1">
    <citation type="journal article" date="2018" name="New Phytol.">
        <title>Phylogenomics of Endogonaceae and evolution of mycorrhizas within Mucoromycota.</title>
        <authorList>
            <person name="Chang Y."/>
            <person name="Desiro A."/>
            <person name="Na H."/>
            <person name="Sandor L."/>
            <person name="Lipzen A."/>
            <person name="Clum A."/>
            <person name="Barry K."/>
            <person name="Grigoriev I.V."/>
            <person name="Martin F.M."/>
            <person name="Stajich J.E."/>
            <person name="Smith M.E."/>
            <person name="Bonito G."/>
            <person name="Spatafora J.W."/>
        </authorList>
    </citation>
    <scope>NUCLEOTIDE SEQUENCE [LARGE SCALE GENOMIC DNA]</scope>
    <source>
        <strain evidence="6 7">AD002</strain>
    </source>
</reference>
<dbReference type="Proteomes" id="UP000274822">
    <property type="component" value="Unassembled WGS sequence"/>
</dbReference>
<name>A0A433Q766_9FUNG</name>
<keyword evidence="3" id="KW-0067">ATP-binding</keyword>
<keyword evidence="4" id="KW-0812">Transmembrane</keyword>
<keyword evidence="6" id="KW-0378">Hydrolase</keyword>
<evidence type="ECO:0000256" key="2">
    <source>
        <dbReference type="ARBA" id="ARBA00022741"/>
    </source>
</evidence>
<dbReference type="PANTHER" id="PTHR24223:SF353">
    <property type="entry name" value="ABC TRANSPORTER ATP-BINDING PROTEIN_PERMEASE VMR1-RELATED"/>
    <property type="match status" value="1"/>
</dbReference>
<dbReference type="GO" id="GO:0042626">
    <property type="term" value="F:ATPase-coupled transmembrane transporter activity"/>
    <property type="evidence" value="ECO:0007669"/>
    <property type="project" value="TreeGrafter"/>
</dbReference>
<evidence type="ECO:0000256" key="1">
    <source>
        <dbReference type="ARBA" id="ARBA00022737"/>
    </source>
</evidence>
<keyword evidence="2" id="KW-0547">Nucleotide-binding</keyword>
<dbReference type="PANTHER" id="PTHR24223">
    <property type="entry name" value="ATP-BINDING CASSETTE SUB-FAMILY C"/>
    <property type="match status" value="1"/>
</dbReference>
<dbReference type="EMBL" id="RBNJ01012505">
    <property type="protein sequence ID" value="RUS25616.1"/>
    <property type="molecule type" value="Genomic_DNA"/>
</dbReference>
<dbReference type="GO" id="GO:0016887">
    <property type="term" value="F:ATP hydrolysis activity"/>
    <property type="evidence" value="ECO:0007669"/>
    <property type="project" value="InterPro"/>
</dbReference>
<protein>
    <submittedName>
        <fullName evidence="6">P-loop containing nucleoside triphosphate hydrolase protein</fullName>
    </submittedName>
</protein>
<evidence type="ECO:0000256" key="4">
    <source>
        <dbReference type="SAM" id="Phobius"/>
    </source>
</evidence>
<accession>A0A433Q766</accession>